<dbReference type="EMBL" id="CAFAAY010000023">
    <property type="protein sequence ID" value="CAB4812206.1"/>
    <property type="molecule type" value="Genomic_DNA"/>
</dbReference>
<dbReference type="Gene3D" id="3.40.50.150">
    <property type="entry name" value="Vaccinia Virus protein VP39"/>
    <property type="match status" value="1"/>
</dbReference>
<gene>
    <name evidence="1" type="ORF">UFOPK3124_00479</name>
</gene>
<evidence type="ECO:0000313" key="1">
    <source>
        <dbReference type="EMBL" id="CAB4812206.1"/>
    </source>
</evidence>
<dbReference type="AlphaFoldDB" id="A0A6J6YYC1"/>
<accession>A0A6J6YYC1</accession>
<dbReference type="InterPro" id="IPR029063">
    <property type="entry name" value="SAM-dependent_MTases_sf"/>
</dbReference>
<protein>
    <submittedName>
        <fullName evidence="1">Unannotated protein</fullName>
    </submittedName>
</protein>
<organism evidence="1">
    <name type="scientific">freshwater metagenome</name>
    <dbReference type="NCBI Taxonomy" id="449393"/>
    <lineage>
        <taxon>unclassified sequences</taxon>
        <taxon>metagenomes</taxon>
        <taxon>ecological metagenomes</taxon>
    </lineage>
</organism>
<sequence>MEEITLLKFTLRLYNYVAAKYGFKRIVTPSIKKHRSIVAERINQLLERTTSKRYLEIGVYKGFTFELIRARQRKGIDPKPKCKLFPKNHNFSLETLQSDDFFAIKASDIQIFDVVYVDGLHDFRQCYRDVVNSINILSDEGFVLVDDVKPANTAAATKFIDFNENLANLVDTQETDWQGDVFLVIETLTKFHHREVEIWTLKSEGRLQTVVKKKDAVKQISCLHDSSLKQVESISFEEYFSKGIPESWNLVDDGYFFEKVLQL</sequence>
<reference evidence="1" key="1">
    <citation type="submission" date="2020-05" db="EMBL/GenBank/DDBJ databases">
        <authorList>
            <person name="Chiriac C."/>
            <person name="Salcher M."/>
            <person name="Ghai R."/>
            <person name="Kavagutti S V."/>
        </authorList>
    </citation>
    <scope>NUCLEOTIDE SEQUENCE</scope>
</reference>
<dbReference type="Pfam" id="PF13578">
    <property type="entry name" value="Methyltransf_24"/>
    <property type="match status" value="1"/>
</dbReference>
<name>A0A6J6YYC1_9ZZZZ</name>
<proteinExistence type="predicted"/>
<dbReference type="SUPFAM" id="SSF53335">
    <property type="entry name" value="S-adenosyl-L-methionine-dependent methyltransferases"/>
    <property type="match status" value="1"/>
</dbReference>